<accession>A0A5K3FS24</accession>
<dbReference type="AlphaFoldDB" id="A0A5K3FS24"/>
<protein>
    <submittedName>
        <fullName evidence="1">Oxidoreductase</fullName>
    </submittedName>
</protein>
<proteinExistence type="predicted"/>
<dbReference type="WBParaSite" id="MCU_011095-RA">
    <property type="protein sequence ID" value="MCU_011095-RA"/>
    <property type="gene ID" value="MCU_011095"/>
</dbReference>
<sequence>MASIVSQRHPVALILQRGPVAIAMFRQLQFASVDSQRLHLWGLLGLGISTVATYKGADMLDYASLSQSSVSLCSGIELLSQRGGVGWKAHDACF</sequence>
<name>A0A5K3FS24_MESCO</name>
<evidence type="ECO:0000313" key="1">
    <source>
        <dbReference type="WBParaSite" id="MCU_011095-RA"/>
    </source>
</evidence>
<organism evidence="1">
    <name type="scientific">Mesocestoides corti</name>
    <name type="common">Flatworm</name>
    <dbReference type="NCBI Taxonomy" id="53468"/>
    <lineage>
        <taxon>Eukaryota</taxon>
        <taxon>Metazoa</taxon>
        <taxon>Spiralia</taxon>
        <taxon>Lophotrochozoa</taxon>
        <taxon>Platyhelminthes</taxon>
        <taxon>Cestoda</taxon>
        <taxon>Eucestoda</taxon>
        <taxon>Cyclophyllidea</taxon>
        <taxon>Mesocestoididae</taxon>
        <taxon>Mesocestoides</taxon>
    </lineage>
</organism>
<reference evidence="1" key="1">
    <citation type="submission" date="2019-11" db="UniProtKB">
        <authorList>
            <consortium name="WormBaseParasite"/>
        </authorList>
    </citation>
    <scope>IDENTIFICATION</scope>
</reference>